<feature type="region of interest" description="Disordered" evidence="6">
    <location>
        <begin position="409"/>
        <end position="442"/>
    </location>
</feature>
<dbReference type="SMART" id="SM00702">
    <property type="entry name" value="P4Hc"/>
    <property type="match status" value="1"/>
</dbReference>
<dbReference type="EMBL" id="BRXW01000208">
    <property type="protein sequence ID" value="GMI14127.1"/>
    <property type="molecule type" value="Genomic_DNA"/>
</dbReference>
<evidence type="ECO:0000259" key="7">
    <source>
        <dbReference type="PROSITE" id="PS51471"/>
    </source>
</evidence>
<feature type="domain" description="Fe2OG dioxygenase" evidence="7">
    <location>
        <begin position="498"/>
        <end position="615"/>
    </location>
</feature>
<gene>
    <name evidence="8" type="ORF">TrLO_g5401</name>
</gene>
<dbReference type="PANTHER" id="PTHR10869:SF246">
    <property type="entry name" value="TRANSMEMBRANE PROLYL 4-HYDROXYLASE"/>
    <property type="match status" value="1"/>
</dbReference>
<dbReference type="GO" id="GO:0031418">
    <property type="term" value="F:L-ascorbic acid binding"/>
    <property type="evidence" value="ECO:0007669"/>
    <property type="project" value="InterPro"/>
</dbReference>
<dbReference type="InterPro" id="IPR006620">
    <property type="entry name" value="Pro_4_hyd_alph"/>
</dbReference>
<evidence type="ECO:0000256" key="1">
    <source>
        <dbReference type="ARBA" id="ARBA00001961"/>
    </source>
</evidence>
<evidence type="ECO:0000256" key="6">
    <source>
        <dbReference type="SAM" id="MobiDB-lite"/>
    </source>
</evidence>
<comment type="caution">
    <text evidence="8">The sequence shown here is derived from an EMBL/GenBank/DDBJ whole genome shotgun (WGS) entry which is preliminary data.</text>
</comment>
<keyword evidence="5" id="KW-0408">Iron</keyword>
<evidence type="ECO:0000256" key="5">
    <source>
        <dbReference type="ARBA" id="ARBA00023004"/>
    </source>
</evidence>
<proteinExistence type="predicted"/>
<reference evidence="9" key="1">
    <citation type="journal article" date="2023" name="Commun. Biol.">
        <title>Genome analysis of Parmales, the sister group of diatoms, reveals the evolutionary specialization of diatoms from phago-mixotrophs to photoautotrophs.</title>
        <authorList>
            <person name="Ban H."/>
            <person name="Sato S."/>
            <person name="Yoshikawa S."/>
            <person name="Yamada K."/>
            <person name="Nakamura Y."/>
            <person name="Ichinomiya M."/>
            <person name="Sato N."/>
            <person name="Blanc-Mathieu R."/>
            <person name="Endo H."/>
            <person name="Kuwata A."/>
            <person name="Ogata H."/>
        </authorList>
    </citation>
    <scope>NUCLEOTIDE SEQUENCE [LARGE SCALE GENOMIC DNA]</scope>
    <source>
        <strain evidence="9">NIES 3700</strain>
    </source>
</reference>
<organism evidence="8 9">
    <name type="scientific">Triparma laevis f. longispina</name>
    <dbReference type="NCBI Taxonomy" id="1714387"/>
    <lineage>
        <taxon>Eukaryota</taxon>
        <taxon>Sar</taxon>
        <taxon>Stramenopiles</taxon>
        <taxon>Ochrophyta</taxon>
        <taxon>Bolidophyceae</taxon>
        <taxon>Parmales</taxon>
        <taxon>Triparmaceae</taxon>
        <taxon>Triparma</taxon>
    </lineage>
</organism>
<dbReference type="GO" id="GO:0004656">
    <property type="term" value="F:procollagen-proline 4-dioxygenase activity"/>
    <property type="evidence" value="ECO:0007669"/>
    <property type="project" value="TreeGrafter"/>
</dbReference>
<keyword evidence="2" id="KW-0479">Metal-binding</keyword>
<sequence>MSKRTAGAGYEYANSFDEDRYVNTTTTTSDANFDAKKTKLTLQTNSAPPPTPLGFGPPAPPKPPTDAEIYAEQLRQEANPNGTRTSTRVKRITTSRFPGLTKLFFSETPSTDKRLRKVHSNPNVYVIDNFLTKIELDHIAARCDLDIPIQTDYSQEIIMKEEEHEQTVLLETTTVEPTLETSVQPTPTDHTQQHPPAPSPSPHPPPPPTQQIPRQQPQHVMKLDEPFGKPEPAGPALLPLAQPNLQSEQPVPVVPVVPIVAQPIPIAQPQMQSFATQPPAPLSQPQPQQTQEPYPLQTGQPLLAPAEPQPVKVKKPRKMKQKKAAPPDEFGLRLAAALNASPIKSIAIRPGNTDGGAVAGAAVATTTDTTTSATTTTTTKPTPTPIIPQTPLPPPPLQPITQFYVLGSPPKPPTLPKPPSTEPLTSPYLQGGGVKTGSPVKKNKKFKKSYTDDSTTLTRNAEDTNRTSTFTYFTKMEDSKIAALEEKAASFCGTTIERVEPLQVVKYNPGQFFGAHHDTGVLFDDGSVEFPKNPPRRVCTFFVYLNDVPLDSGGSTRFPLLKDSDGKVLEVQPVKGSAVLWSNITKEGDVDPLTVHEGVAITRGKKYGMNIWITD</sequence>
<dbReference type="OrthoDB" id="420380at2759"/>
<feature type="compositionally biased region" description="Low complexity" evidence="6">
    <location>
        <begin position="175"/>
        <end position="194"/>
    </location>
</feature>
<feature type="compositionally biased region" description="Pro residues" evidence="6">
    <location>
        <begin position="47"/>
        <end position="64"/>
    </location>
</feature>
<dbReference type="Pfam" id="PF13640">
    <property type="entry name" value="2OG-FeII_Oxy_3"/>
    <property type="match status" value="1"/>
</dbReference>
<feature type="compositionally biased region" description="Low complexity" evidence="6">
    <location>
        <begin position="368"/>
        <end position="381"/>
    </location>
</feature>
<keyword evidence="4" id="KW-0560">Oxidoreductase</keyword>
<dbReference type="GO" id="GO:0005506">
    <property type="term" value="F:iron ion binding"/>
    <property type="evidence" value="ECO:0007669"/>
    <property type="project" value="InterPro"/>
</dbReference>
<feature type="compositionally biased region" description="Pro residues" evidence="6">
    <location>
        <begin position="409"/>
        <end position="421"/>
    </location>
</feature>
<comment type="cofactor">
    <cofactor evidence="1">
        <name>L-ascorbate</name>
        <dbReference type="ChEBI" id="CHEBI:38290"/>
    </cofactor>
</comment>
<dbReference type="AlphaFoldDB" id="A0A9W7FL09"/>
<protein>
    <recommendedName>
        <fullName evidence="7">Fe2OG dioxygenase domain-containing protein</fullName>
    </recommendedName>
</protein>
<feature type="compositionally biased region" description="Basic residues" evidence="6">
    <location>
        <begin position="312"/>
        <end position="323"/>
    </location>
</feature>
<evidence type="ECO:0000313" key="9">
    <source>
        <dbReference type="Proteomes" id="UP001165122"/>
    </source>
</evidence>
<feature type="compositionally biased region" description="Pro residues" evidence="6">
    <location>
        <begin position="382"/>
        <end position="392"/>
    </location>
</feature>
<feature type="region of interest" description="Disordered" evidence="6">
    <location>
        <begin position="274"/>
        <end position="327"/>
    </location>
</feature>
<name>A0A9W7FL09_9STRA</name>
<accession>A0A9W7FL09</accession>
<feature type="region of interest" description="Disordered" evidence="6">
    <location>
        <begin position="175"/>
        <end position="218"/>
    </location>
</feature>
<dbReference type="InterPro" id="IPR045054">
    <property type="entry name" value="P4HA-like"/>
</dbReference>
<keyword evidence="9" id="KW-1185">Reference proteome</keyword>
<dbReference type="Proteomes" id="UP001165122">
    <property type="component" value="Unassembled WGS sequence"/>
</dbReference>
<dbReference type="InterPro" id="IPR044862">
    <property type="entry name" value="Pro_4_hyd_alph_FE2OG_OXY"/>
</dbReference>
<evidence type="ECO:0000256" key="4">
    <source>
        <dbReference type="ARBA" id="ARBA00023002"/>
    </source>
</evidence>
<dbReference type="InterPro" id="IPR005123">
    <property type="entry name" value="Oxoglu/Fe-dep_dioxygenase_dom"/>
</dbReference>
<keyword evidence="3" id="KW-0223">Dioxygenase</keyword>
<dbReference type="GO" id="GO:0005783">
    <property type="term" value="C:endoplasmic reticulum"/>
    <property type="evidence" value="ECO:0007669"/>
    <property type="project" value="TreeGrafter"/>
</dbReference>
<feature type="compositionally biased region" description="Polar residues" evidence="6">
    <location>
        <begin position="22"/>
        <end position="31"/>
    </location>
</feature>
<evidence type="ECO:0000256" key="2">
    <source>
        <dbReference type="ARBA" id="ARBA00022723"/>
    </source>
</evidence>
<evidence type="ECO:0000313" key="8">
    <source>
        <dbReference type="EMBL" id="GMI14127.1"/>
    </source>
</evidence>
<evidence type="ECO:0000256" key="3">
    <source>
        <dbReference type="ARBA" id="ARBA00022964"/>
    </source>
</evidence>
<feature type="region of interest" description="Disordered" evidence="6">
    <location>
        <begin position="368"/>
        <end position="392"/>
    </location>
</feature>
<feature type="compositionally biased region" description="Pro residues" evidence="6">
    <location>
        <begin position="195"/>
        <end position="210"/>
    </location>
</feature>
<feature type="compositionally biased region" description="Low complexity" evidence="6">
    <location>
        <begin position="285"/>
        <end position="297"/>
    </location>
</feature>
<dbReference type="Gene3D" id="2.60.120.620">
    <property type="entry name" value="q2cbj1_9rhob like domain"/>
    <property type="match status" value="1"/>
</dbReference>
<dbReference type="PANTHER" id="PTHR10869">
    <property type="entry name" value="PROLYL 4-HYDROXYLASE ALPHA SUBUNIT"/>
    <property type="match status" value="1"/>
</dbReference>
<feature type="region of interest" description="Disordered" evidence="6">
    <location>
        <begin position="1"/>
        <end position="66"/>
    </location>
</feature>
<dbReference type="PROSITE" id="PS51471">
    <property type="entry name" value="FE2OG_OXY"/>
    <property type="match status" value="1"/>
</dbReference>